<dbReference type="EMBL" id="VEPZ02001130">
    <property type="protein sequence ID" value="KAE8692812.1"/>
    <property type="molecule type" value="Genomic_DNA"/>
</dbReference>
<dbReference type="PANTHER" id="PTHR42648:SF28">
    <property type="entry name" value="TRANSPOSON-ENCODED PROTEIN WITH RIBONUCLEASE H-LIKE AND RETROVIRUS ZINC FINGER-LIKE DOMAINS"/>
    <property type="match status" value="1"/>
</dbReference>
<proteinExistence type="predicted"/>
<dbReference type="SUPFAM" id="SSF56672">
    <property type="entry name" value="DNA/RNA polymerases"/>
    <property type="match status" value="1"/>
</dbReference>
<dbReference type="InterPro" id="IPR025724">
    <property type="entry name" value="GAG-pre-integrase_dom"/>
</dbReference>
<accession>A0A6A2ZNV8</accession>
<evidence type="ECO:0000256" key="3">
    <source>
        <dbReference type="SAM" id="MobiDB-lite"/>
    </source>
</evidence>
<dbReference type="CDD" id="cd09272">
    <property type="entry name" value="RNase_HI_RT_Ty1"/>
    <property type="match status" value="1"/>
</dbReference>
<dbReference type="InterPro" id="IPR001584">
    <property type="entry name" value="Integrase_cat-core"/>
</dbReference>
<dbReference type="Gene3D" id="3.30.70.270">
    <property type="match status" value="1"/>
</dbReference>
<dbReference type="InterPro" id="IPR039537">
    <property type="entry name" value="Retrotran_Ty1/copia-like"/>
</dbReference>
<evidence type="ECO:0000313" key="6">
    <source>
        <dbReference type="Proteomes" id="UP000436088"/>
    </source>
</evidence>
<feature type="compositionally biased region" description="Basic and acidic residues" evidence="3">
    <location>
        <begin position="542"/>
        <end position="556"/>
    </location>
</feature>
<dbReference type="InterPro" id="IPR012337">
    <property type="entry name" value="RNaseH-like_sf"/>
</dbReference>
<dbReference type="SUPFAM" id="SSF53098">
    <property type="entry name" value="Ribonuclease H-like"/>
    <property type="match status" value="1"/>
</dbReference>
<dbReference type="InterPro" id="IPR036397">
    <property type="entry name" value="RNaseH_sf"/>
</dbReference>
<dbReference type="Pfam" id="PF13976">
    <property type="entry name" value="gag_pre-integrs"/>
    <property type="match status" value="1"/>
</dbReference>
<name>A0A6A2ZNV8_HIBSY</name>
<sequence>MDMLTEVPSARGLLLKILRDLGAIEFNDVLHIEPTMEKGWLKSVIQVLDQIDCTDIEGMGCVMSLLQGDAHHWWVTTWRSSSKDRLTWSYFLKVILNMDDDVELVVVGERLEFFSNVVLALDVSKMLGRSGEVYLSYLLNPCGQELHVQDIRKMRYGHYKLSVMQFMLTKALDAFMDFMNHAFQPYLYRFVVVFIDDILVYSASKKDHDSYLYIVLQVLRETIVDPSKVKVIIEWKQPRGVVERHWVKLLKHYNCVIEYHPSKANVVVDALSHESMGELRALFAHLCFTEDGALVADLQLVRDGVGGDFLLTVRVFCAFERLAEVFIAENSAVAWSSFIDHFGSLELIQEIEDKIKLIKDQLKDTFDVFGIRVSLVRGLYDRLRSDPSHVILVDEVELRDDLSFDEQPVKILVSNMKVKNKSVSLVKVLWHNQNTEEGERSVGAVRDPEGFATYKAGVDGGGRLGRIVAVSDRNHTIMLKMQDDHYLAQHVNVFNQIVSNLARHDVKIEDEDKVEEIMSSIKSLPPSYEHMVTTLTYGKETIKGNRDRGRKPEKTRYGKRNFRSKSRDKKTINCYKCKEVRHMKRDYPKLKKKTDEMRDDSSKSANVVEDDNFNCSECDMLSISTTQLMDAWIFDSGCCYHIMPNREWFSTYRSVNSGYVYLGDDQCCNIVDIGDVRIKMYDGFVRTLCCVRHIPDLKSNLIYLGTLHKNGFIPRADEDRETIRIVKGALTVMKGKMSTGNIHRLLGSTVVGGVHSVESYDDTTKLWHMHLAHLSERGMTKLYKRNMLHGVKRCKLDFCKYCVLGQQTKVHFKTEKHTTEGIIDYVHYDVWGPSTISYLVDLDSQFLNFCKEHGIKRHFIVRTTPQQNGVEERMNMSLNERAICLWLNAGLPKHFWVKAINMVYYLINRSPRASLVGKVTEEVWTGHDVTFDHLRIFGCPTYVHVPVDERSNLMQNRRSAFFWVTRKEFDMKDLAAAKKIHGMKIYMDRDSKKLWLSQRGYVDKMLERFVMSSSKPVSIRLLNHFKLSLEQFPKTDKDAEDMAHVPYSNVVDCLMYAMVCTRPDLAHTISQVYKYMSKLGYVDSNYAGDLDNRISTTGYVFTLGGGPSWKSTVQSVVALSTTEAEYMVAAEPVKEAL</sequence>
<dbReference type="GO" id="GO:0015074">
    <property type="term" value="P:DNA integration"/>
    <property type="evidence" value="ECO:0007669"/>
    <property type="project" value="InterPro"/>
</dbReference>
<dbReference type="InterPro" id="IPR043128">
    <property type="entry name" value="Rev_trsase/Diguanyl_cyclase"/>
</dbReference>
<dbReference type="GO" id="GO:0003676">
    <property type="term" value="F:nucleic acid binding"/>
    <property type="evidence" value="ECO:0007669"/>
    <property type="project" value="InterPro"/>
</dbReference>
<dbReference type="PANTHER" id="PTHR42648">
    <property type="entry name" value="TRANSPOSASE, PUTATIVE-RELATED"/>
    <property type="match status" value="1"/>
</dbReference>
<evidence type="ECO:0000256" key="2">
    <source>
        <dbReference type="ARBA" id="ARBA00022750"/>
    </source>
</evidence>
<dbReference type="Gene3D" id="3.30.420.10">
    <property type="entry name" value="Ribonuclease H-like superfamily/Ribonuclease H"/>
    <property type="match status" value="1"/>
</dbReference>
<evidence type="ECO:0000256" key="1">
    <source>
        <dbReference type="ARBA" id="ARBA00022670"/>
    </source>
</evidence>
<reference evidence="5" key="1">
    <citation type="submission" date="2019-09" db="EMBL/GenBank/DDBJ databases">
        <title>Draft genome information of white flower Hibiscus syriacus.</title>
        <authorList>
            <person name="Kim Y.-M."/>
        </authorList>
    </citation>
    <scope>NUCLEOTIDE SEQUENCE [LARGE SCALE GENOMIC DNA]</scope>
    <source>
        <strain evidence="5">YM2019G1</strain>
    </source>
</reference>
<keyword evidence="2" id="KW-0378">Hydrolase</keyword>
<dbReference type="InterPro" id="IPR043502">
    <property type="entry name" value="DNA/RNA_pol_sf"/>
</dbReference>
<dbReference type="AlphaFoldDB" id="A0A6A2ZNV8"/>
<gene>
    <name evidence="5" type="ORF">F3Y22_tig00110830pilonHSYRG00040</name>
</gene>
<feature type="domain" description="Integrase catalytic" evidence="4">
    <location>
        <begin position="821"/>
        <end position="928"/>
    </location>
</feature>
<dbReference type="GO" id="GO:0004190">
    <property type="term" value="F:aspartic-type endopeptidase activity"/>
    <property type="evidence" value="ECO:0007669"/>
    <property type="project" value="UniProtKB-KW"/>
</dbReference>
<dbReference type="Pfam" id="PF14223">
    <property type="entry name" value="Retrotran_gag_2"/>
    <property type="match status" value="1"/>
</dbReference>
<dbReference type="Pfam" id="PF22936">
    <property type="entry name" value="Pol_BBD"/>
    <property type="match status" value="1"/>
</dbReference>
<keyword evidence="1" id="KW-0645">Protease</keyword>
<dbReference type="GO" id="GO:0006508">
    <property type="term" value="P:proteolysis"/>
    <property type="evidence" value="ECO:0007669"/>
    <property type="project" value="UniProtKB-KW"/>
</dbReference>
<evidence type="ECO:0000313" key="5">
    <source>
        <dbReference type="EMBL" id="KAE8692812.1"/>
    </source>
</evidence>
<keyword evidence="2" id="KW-0064">Aspartyl protease</keyword>
<feature type="region of interest" description="Disordered" evidence="3">
    <location>
        <begin position="542"/>
        <end position="562"/>
    </location>
</feature>
<comment type="caution">
    <text evidence="5">The sequence shown here is derived from an EMBL/GenBank/DDBJ whole genome shotgun (WGS) entry which is preliminary data.</text>
</comment>
<evidence type="ECO:0000259" key="4">
    <source>
        <dbReference type="PROSITE" id="PS50994"/>
    </source>
</evidence>
<dbReference type="Proteomes" id="UP000436088">
    <property type="component" value="Unassembled WGS sequence"/>
</dbReference>
<protein>
    <recommendedName>
        <fullName evidence="4">Integrase catalytic domain-containing protein</fullName>
    </recommendedName>
</protein>
<dbReference type="PROSITE" id="PS50994">
    <property type="entry name" value="INTEGRASE"/>
    <property type="match status" value="1"/>
</dbReference>
<organism evidence="5 6">
    <name type="scientific">Hibiscus syriacus</name>
    <name type="common">Rose of Sharon</name>
    <dbReference type="NCBI Taxonomy" id="106335"/>
    <lineage>
        <taxon>Eukaryota</taxon>
        <taxon>Viridiplantae</taxon>
        <taxon>Streptophyta</taxon>
        <taxon>Embryophyta</taxon>
        <taxon>Tracheophyta</taxon>
        <taxon>Spermatophyta</taxon>
        <taxon>Magnoliopsida</taxon>
        <taxon>eudicotyledons</taxon>
        <taxon>Gunneridae</taxon>
        <taxon>Pentapetalae</taxon>
        <taxon>rosids</taxon>
        <taxon>malvids</taxon>
        <taxon>Malvales</taxon>
        <taxon>Malvaceae</taxon>
        <taxon>Malvoideae</taxon>
        <taxon>Hibiscus</taxon>
    </lineage>
</organism>
<keyword evidence="6" id="KW-1185">Reference proteome</keyword>
<dbReference type="InterPro" id="IPR054722">
    <property type="entry name" value="PolX-like_BBD"/>
</dbReference>